<dbReference type="AlphaFoldDB" id="A0A4S8LHK6"/>
<evidence type="ECO:0000313" key="2">
    <source>
        <dbReference type="EMBL" id="THU88572.1"/>
    </source>
</evidence>
<evidence type="ECO:0000256" key="1">
    <source>
        <dbReference type="SAM" id="Phobius"/>
    </source>
</evidence>
<dbReference type="Proteomes" id="UP000297245">
    <property type="component" value="Unassembled WGS sequence"/>
</dbReference>
<accession>A0A4S8LHK6</accession>
<keyword evidence="1" id="KW-1133">Transmembrane helix</keyword>
<keyword evidence="1" id="KW-0472">Membrane</keyword>
<protein>
    <submittedName>
        <fullName evidence="2">Uncharacterized protein</fullName>
    </submittedName>
</protein>
<keyword evidence="3" id="KW-1185">Reference proteome</keyword>
<dbReference type="OrthoDB" id="3242376at2759"/>
<reference evidence="2 3" key="1">
    <citation type="journal article" date="2019" name="Nat. Ecol. Evol.">
        <title>Megaphylogeny resolves global patterns of mushroom evolution.</title>
        <authorList>
            <person name="Varga T."/>
            <person name="Krizsan K."/>
            <person name="Foldi C."/>
            <person name="Dima B."/>
            <person name="Sanchez-Garcia M."/>
            <person name="Sanchez-Ramirez S."/>
            <person name="Szollosi G.J."/>
            <person name="Szarkandi J.G."/>
            <person name="Papp V."/>
            <person name="Albert L."/>
            <person name="Andreopoulos W."/>
            <person name="Angelini C."/>
            <person name="Antonin V."/>
            <person name="Barry K.W."/>
            <person name="Bougher N.L."/>
            <person name="Buchanan P."/>
            <person name="Buyck B."/>
            <person name="Bense V."/>
            <person name="Catcheside P."/>
            <person name="Chovatia M."/>
            <person name="Cooper J."/>
            <person name="Damon W."/>
            <person name="Desjardin D."/>
            <person name="Finy P."/>
            <person name="Geml J."/>
            <person name="Haridas S."/>
            <person name="Hughes K."/>
            <person name="Justo A."/>
            <person name="Karasinski D."/>
            <person name="Kautmanova I."/>
            <person name="Kiss B."/>
            <person name="Kocsube S."/>
            <person name="Kotiranta H."/>
            <person name="LaButti K.M."/>
            <person name="Lechner B.E."/>
            <person name="Liimatainen K."/>
            <person name="Lipzen A."/>
            <person name="Lukacs Z."/>
            <person name="Mihaltcheva S."/>
            <person name="Morgado L.N."/>
            <person name="Niskanen T."/>
            <person name="Noordeloos M.E."/>
            <person name="Ohm R.A."/>
            <person name="Ortiz-Santana B."/>
            <person name="Ovrebo C."/>
            <person name="Racz N."/>
            <person name="Riley R."/>
            <person name="Savchenko A."/>
            <person name="Shiryaev A."/>
            <person name="Soop K."/>
            <person name="Spirin V."/>
            <person name="Szebenyi C."/>
            <person name="Tomsovsky M."/>
            <person name="Tulloss R.E."/>
            <person name="Uehling J."/>
            <person name="Grigoriev I.V."/>
            <person name="Vagvolgyi C."/>
            <person name="Papp T."/>
            <person name="Martin F.M."/>
            <person name="Miettinen O."/>
            <person name="Hibbett D.S."/>
            <person name="Nagy L.G."/>
        </authorList>
    </citation>
    <scope>NUCLEOTIDE SEQUENCE [LARGE SCALE GENOMIC DNA]</scope>
    <source>
        <strain evidence="2 3">CBS 962.96</strain>
    </source>
</reference>
<feature type="transmembrane region" description="Helical" evidence="1">
    <location>
        <begin position="95"/>
        <end position="121"/>
    </location>
</feature>
<name>A0A4S8LHK6_DENBC</name>
<evidence type="ECO:0000313" key="3">
    <source>
        <dbReference type="Proteomes" id="UP000297245"/>
    </source>
</evidence>
<feature type="transmembrane region" description="Helical" evidence="1">
    <location>
        <begin position="150"/>
        <end position="172"/>
    </location>
</feature>
<feature type="transmembrane region" description="Helical" evidence="1">
    <location>
        <begin position="63"/>
        <end position="83"/>
    </location>
</feature>
<proteinExistence type="predicted"/>
<gene>
    <name evidence="2" type="ORF">K435DRAFT_803414</name>
</gene>
<organism evidence="2 3">
    <name type="scientific">Dendrothele bispora (strain CBS 962.96)</name>
    <dbReference type="NCBI Taxonomy" id="1314807"/>
    <lineage>
        <taxon>Eukaryota</taxon>
        <taxon>Fungi</taxon>
        <taxon>Dikarya</taxon>
        <taxon>Basidiomycota</taxon>
        <taxon>Agaricomycotina</taxon>
        <taxon>Agaricomycetes</taxon>
        <taxon>Agaricomycetidae</taxon>
        <taxon>Agaricales</taxon>
        <taxon>Agaricales incertae sedis</taxon>
        <taxon>Dendrothele</taxon>
    </lineage>
</organism>
<keyword evidence="1" id="KW-0812">Transmembrane</keyword>
<dbReference type="EMBL" id="ML179404">
    <property type="protein sequence ID" value="THU88572.1"/>
    <property type="molecule type" value="Genomic_DNA"/>
</dbReference>
<sequence length="227" mass="25996">MTSQNSTMALPSDHDGIIVETARHLKFTFKPTLALWFLVNSFFKKSHSFSEHWRKELNSADTLVGILQNRLCVSIVIGAYFILRVRALFWWSRTVSIGMFCLLLAQSGVKIVEIFLFHLWAFTDGTSLKLPKGLVGCIVVPRHPALHRYVFTYIAELIFDSAMLIVTIVGLTKMRWTALNSRSPLYRMLLIHCVAYFSILFAANLGNVFLFIMKDAYVMRSLRSTHQ</sequence>
<feature type="transmembrane region" description="Helical" evidence="1">
    <location>
        <begin position="193"/>
        <end position="213"/>
    </location>
</feature>